<accession>A0AA90H4E7</accession>
<organism evidence="1">
    <name type="scientific">Streptantibioticus silvisoli</name>
    <dbReference type="NCBI Taxonomy" id="2705255"/>
    <lineage>
        <taxon>Bacteria</taxon>
        <taxon>Bacillati</taxon>
        <taxon>Actinomycetota</taxon>
        <taxon>Actinomycetes</taxon>
        <taxon>Kitasatosporales</taxon>
        <taxon>Streptomycetaceae</taxon>
        <taxon>Streptantibioticus</taxon>
    </lineage>
</organism>
<protein>
    <submittedName>
        <fullName evidence="1">Uncharacterized protein</fullName>
    </submittedName>
</protein>
<evidence type="ECO:0000313" key="1">
    <source>
        <dbReference type="EMBL" id="MDI5968600.1"/>
    </source>
</evidence>
<dbReference type="AlphaFoldDB" id="A0AA90H4E7"/>
<gene>
    <name evidence="1" type="ORF">POF50_004435</name>
</gene>
<comment type="caution">
    <text evidence="1">The sequence shown here is derived from an EMBL/GenBank/DDBJ whole genome shotgun (WGS) entry which is preliminary data.</text>
</comment>
<name>A0AA90H4E7_9ACTN</name>
<dbReference type="EMBL" id="JABXJJ020000004">
    <property type="protein sequence ID" value="MDI5968600.1"/>
    <property type="molecule type" value="Genomic_DNA"/>
</dbReference>
<sequence length="49" mass="5371">MHTEHERINVAIRAGDIYDAYVDFDRLPRGPAAPTACCRAMSDAVPPLS</sequence>
<reference evidence="1" key="1">
    <citation type="submission" date="2023-05" db="EMBL/GenBank/DDBJ databases">
        <title>Streptantibioticus silvisoli sp. nov., acidotolerant actinomycetes 1 from pine litter.</title>
        <authorList>
            <person name="Swiecimska M."/>
            <person name="Golinska P."/>
            <person name="Sangal V."/>
            <person name="Wachnowicz B."/>
            <person name="Goodfellow M."/>
        </authorList>
    </citation>
    <scope>NUCLEOTIDE SEQUENCE</scope>
    <source>
        <strain evidence="1">SL13</strain>
    </source>
</reference>
<dbReference type="RefSeq" id="WP_271312990.1">
    <property type="nucleotide sequence ID" value="NZ_JABXJJ020000004.1"/>
</dbReference>
<proteinExistence type="predicted"/>